<comment type="caution">
    <text evidence="5">The sequence shown here is derived from an EMBL/GenBank/DDBJ whole genome shotgun (WGS) entry which is preliminary data.</text>
</comment>
<reference evidence="5 6" key="1">
    <citation type="submission" date="2020-07" db="EMBL/GenBank/DDBJ databases">
        <title>Sequencing the genomes of 1000 actinobacteria strains.</title>
        <authorList>
            <person name="Klenk H.-P."/>
        </authorList>
    </citation>
    <scope>NUCLEOTIDE SEQUENCE [LARGE SCALE GENOMIC DNA]</scope>
    <source>
        <strain evidence="5 6">DSM 22083</strain>
    </source>
</reference>
<evidence type="ECO:0000256" key="3">
    <source>
        <dbReference type="ARBA" id="ARBA00022691"/>
    </source>
</evidence>
<keyword evidence="6" id="KW-1185">Reference proteome</keyword>
<dbReference type="InterPro" id="IPR029063">
    <property type="entry name" value="SAM-dependent_MTases_sf"/>
</dbReference>
<dbReference type="Pfam" id="PF13649">
    <property type="entry name" value="Methyltransf_25"/>
    <property type="match status" value="1"/>
</dbReference>
<dbReference type="RefSeq" id="WP_179748701.1">
    <property type="nucleotide sequence ID" value="NZ_JACCBU010000001.1"/>
</dbReference>
<evidence type="ECO:0000259" key="4">
    <source>
        <dbReference type="Pfam" id="PF13649"/>
    </source>
</evidence>
<dbReference type="Proteomes" id="UP000569914">
    <property type="component" value="Unassembled WGS sequence"/>
</dbReference>
<protein>
    <submittedName>
        <fullName evidence="5">SAM-dependent methyltransferase</fullName>
    </submittedName>
</protein>
<accession>A0A7Y9LBE1</accession>
<organism evidence="5 6">
    <name type="scientific">Microlunatus parietis</name>
    <dbReference type="NCBI Taxonomy" id="682979"/>
    <lineage>
        <taxon>Bacteria</taxon>
        <taxon>Bacillati</taxon>
        <taxon>Actinomycetota</taxon>
        <taxon>Actinomycetes</taxon>
        <taxon>Propionibacteriales</taxon>
        <taxon>Propionibacteriaceae</taxon>
        <taxon>Microlunatus</taxon>
    </lineage>
</organism>
<feature type="domain" description="Methyltransferase" evidence="4">
    <location>
        <begin position="45"/>
        <end position="138"/>
    </location>
</feature>
<dbReference type="SUPFAM" id="SSF53335">
    <property type="entry name" value="S-adenosyl-L-methionine-dependent methyltransferases"/>
    <property type="match status" value="1"/>
</dbReference>
<gene>
    <name evidence="5" type="ORF">BKA15_001065</name>
</gene>
<dbReference type="PANTHER" id="PTHR43464:SF19">
    <property type="entry name" value="UBIQUINONE BIOSYNTHESIS O-METHYLTRANSFERASE, MITOCHONDRIAL"/>
    <property type="match status" value="1"/>
</dbReference>
<evidence type="ECO:0000313" key="6">
    <source>
        <dbReference type="Proteomes" id="UP000569914"/>
    </source>
</evidence>
<evidence type="ECO:0000256" key="1">
    <source>
        <dbReference type="ARBA" id="ARBA00022603"/>
    </source>
</evidence>
<evidence type="ECO:0000256" key="2">
    <source>
        <dbReference type="ARBA" id="ARBA00022679"/>
    </source>
</evidence>
<dbReference type="AlphaFoldDB" id="A0A7Y9LBE1"/>
<dbReference type="InterPro" id="IPR041698">
    <property type="entry name" value="Methyltransf_25"/>
</dbReference>
<keyword evidence="2 5" id="KW-0808">Transferase</keyword>
<dbReference type="Gene3D" id="3.40.50.150">
    <property type="entry name" value="Vaccinia Virus protein VP39"/>
    <property type="match status" value="1"/>
</dbReference>
<dbReference type="CDD" id="cd02440">
    <property type="entry name" value="AdoMet_MTases"/>
    <property type="match status" value="1"/>
</dbReference>
<evidence type="ECO:0000313" key="5">
    <source>
        <dbReference type="EMBL" id="NYE69736.1"/>
    </source>
</evidence>
<dbReference type="PANTHER" id="PTHR43464">
    <property type="entry name" value="METHYLTRANSFERASE"/>
    <property type="match status" value="1"/>
</dbReference>
<dbReference type="GO" id="GO:0032259">
    <property type="term" value="P:methylation"/>
    <property type="evidence" value="ECO:0007669"/>
    <property type="project" value="UniProtKB-KW"/>
</dbReference>
<dbReference type="EMBL" id="JACCBU010000001">
    <property type="protein sequence ID" value="NYE69736.1"/>
    <property type="molecule type" value="Genomic_DNA"/>
</dbReference>
<sequence length="211" mass="22597">METTNAADLAAHWEAHYGATERVWSGRPNQTLVEVVSGLTAGRALDLGCGEGGDAIWLAGQGWQVTGVDVSSIAIDRARAGATGAGVADRIDWVVADLRSWTGEGPYDLVTASFFHSPVEPDRAGALRRAAALVGPGGRLVIISHAGAPSWADHQDHADYRFRSPAEEIADLRLEPGRWTVELSETRQRAVTDPQGRPATLDDTVVLLRRN</sequence>
<dbReference type="GO" id="GO:0008168">
    <property type="term" value="F:methyltransferase activity"/>
    <property type="evidence" value="ECO:0007669"/>
    <property type="project" value="UniProtKB-KW"/>
</dbReference>
<keyword evidence="3" id="KW-0949">S-adenosyl-L-methionine</keyword>
<keyword evidence="1 5" id="KW-0489">Methyltransferase</keyword>
<proteinExistence type="predicted"/>
<name>A0A7Y9LBE1_9ACTN</name>